<organism evidence="1 2">
    <name type="scientific">Paenibacillus vini</name>
    <dbReference type="NCBI Taxonomy" id="1476024"/>
    <lineage>
        <taxon>Bacteria</taxon>
        <taxon>Bacillati</taxon>
        <taxon>Bacillota</taxon>
        <taxon>Bacilli</taxon>
        <taxon>Bacillales</taxon>
        <taxon>Paenibacillaceae</taxon>
        <taxon>Paenibacillus</taxon>
    </lineage>
</organism>
<sequence length="69" mass="8138">MRKYFEALEQKYGFNPKVIRTDYAFDSAEQAEQLCRDFFGDELGDVIREEKTNIVPECTGIWWRNALKG</sequence>
<dbReference type="Proteomes" id="UP000679992">
    <property type="component" value="Unassembled WGS sequence"/>
</dbReference>
<dbReference type="EMBL" id="BOSL01000006">
    <property type="protein sequence ID" value="GIP53377.1"/>
    <property type="molecule type" value="Genomic_DNA"/>
</dbReference>
<keyword evidence="2" id="KW-1185">Reference proteome</keyword>
<evidence type="ECO:0000313" key="1">
    <source>
        <dbReference type="EMBL" id="GIP53377.1"/>
    </source>
</evidence>
<name>A0ABQ4MBL6_9BACL</name>
<gene>
    <name evidence="1" type="ORF">J42TS3_24120</name>
</gene>
<accession>A0ABQ4MBL6</accession>
<reference evidence="1 2" key="1">
    <citation type="submission" date="2021-03" db="EMBL/GenBank/DDBJ databases">
        <title>Antimicrobial resistance genes in bacteria isolated from Japanese honey, and their potential for conferring macrolide and lincosamide resistance in the American foulbrood pathogen Paenibacillus larvae.</title>
        <authorList>
            <person name="Okamoto M."/>
            <person name="Kumagai M."/>
            <person name="Kanamori H."/>
            <person name="Takamatsu D."/>
        </authorList>
    </citation>
    <scope>NUCLEOTIDE SEQUENCE [LARGE SCALE GENOMIC DNA]</scope>
    <source>
        <strain evidence="1 2">J42TS3</strain>
    </source>
</reference>
<comment type="caution">
    <text evidence="1">The sequence shown here is derived from an EMBL/GenBank/DDBJ whole genome shotgun (WGS) entry which is preliminary data.</text>
</comment>
<proteinExistence type="predicted"/>
<protein>
    <submittedName>
        <fullName evidence="1">Uncharacterized protein</fullName>
    </submittedName>
</protein>
<evidence type="ECO:0000313" key="2">
    <source>
        <dbReference type="Proteomes" id="UP000679992"/>
    </source>
</evidence>